<comment type="caution">
    <text evidence="2">The sequence shown here is derived from an EMBL/GenBank/DDBJ whole genome shotgun (WGS) entry which is preliminary data.</text>
</comment>
<dbReference type="InterPro" id="IPR028098">
    <property type="entry name" value="Glyco_trans_4-like_N"/>
</dbReference>
<dbReference type="SUPFAM" id="SSF53756">
    <property type="entry name" value="UDP-Glycosyltransferase/glycogen phosphorylase"/>
    <property type="match status" value="1"/>
</dbReference>
<keyword evidence="3" id="KW-1185">Reference proteome</keyword>
<dbReference type="EMBL" id="AKKU01000001">
    <property type="protein sequence ID" value="EIW90357.1"/>
    <property type="molecule type" value="Genomic_DNA"/>
</dbReference>
<evidence type="ECO:0000313" key="2">
    <source>
        <dbReference type="EMBL" id="EIW90357.1"/>
    </source>
</evidence>
<dbReference type="Pfam" id="PF13579">
    <property type="entry name" value="Glyco_trans_4_4"/>
    <property type="match status" value="1"/>
</dbReference>
<dbReference type="RefSeq" id="WP_008983131.1">
    <property type="nucleotide sequence ID" value="NZ_AKKU01000001.1"/>
</dbReference>
<evidence type="ECO:0000313" key="3">
    <source>
        <dbReference type="Proteomes" id="UP000035062"/>
    </source>
</evidence>
<keyword evidence="2" id="KW-0808">Transferase</keyword>
<proteinExistence type="predicted"/>
<gene>
    <name evidence="2" type="ORF">AGRI_00760</name>
</gene>
<evidence type="ECO:0000259" key="1">
    <source>
        <dbReference type="Pfam" id="PF13579"/>
    </source>
</evidence>
<dbReference type="Gene3D" id="3.40.50.2000">
    <property type="entry name" value="Glycogen Phosphorylase B"/>
    <property type="match status" value="2"/>
</dbReference>
<dbReference type="STRING" id="1195246.AGRI_00760"/>
<sequence length="458" mass="52625">MQPKLKVLFIAYFFPPVSGGGIPGAMRVLKFLRFINAEAYVLTKKADVLSQSDESISCELPPERILRAGKIDPFGRLLKFQYWLKTLLRKRHHQESSTDSLSKSSVFSDHSTHSQKALAVRVKDFIYNLNYFPDQASVWIIPAFFAGRKVIRKKKIDVIFATGSPWSSLILGYLLSKLTRKPLVVDYRDPWINNPFHHTKGAFLDRLAAKLEHRIVKHATFVSLNTEPLMEEFLYRYPSLDKSKFIVLPNGFEEQDSNNQYSYDETKSELVIRHAGFLYGPRDPSVLLDAIQTVNQQAITSNMPNRWVFEQIGAVSLGYDIKKKYQQMLSDGSFKILPQVPYAECQRLLKQADLLVNIQPGTKTQVPSKIYDYLAVDRPILNITPHDGALGRMVKKYQLGACFDFTEKRSIEEYLNSKLALQEWRSSEIYSSKSCFSIKNVAEELENMFNKIVRRQKS</sequence>
<dbReference type="GO" id="GO:0016757">
    <property type="term" value="F:glycosyltransferase activity"/>
    <property type="evidence" value="ECO:0007669"/>
    <property type="project" value="UniProtKB-ARBA"/>
</dbReference>
<name>I9P5R1_9ALTE</name>
<feature type="domain" description="Glycosyltransferase subfamily 4-like N-terminal" evidence="1">
    <location>
        <begin position="145"/>
        <end position="251"/>
    </location>
</feature>
<dbReference type="PATRIC" id="fig|1195246.3.peg.154"/>
<dbReference type="eggNOG" id="COG0438">
    <property type="taxonomic scope" value="Bacteria"/>
</dbReference>
<reference evidence="2 3" key="1">
    <citation type="journal article" date="2012" name="J. Bacteriol.">
        <title>Genome Sequence of Pectin-Degrading Alishewanella agri, Isolated from Landfill Soil.</title>
        <authorList>
            <person name="Kim J."/>
            <person name="Jung J."/>
            <person name="Sung J.S."/>
            <person name="Chun J."/>
            <person name="Park W."/>
        </authorList>
    </citation>
    <scope>NUCLEOTIDE SEQUENCE [LARGE SCALE GENOMIC DNA]</scope>
    <source>
        <strain evidence="2 3">BL06</strain>
    </source>
</reference>
<accession>I9P5R1</accession>
<dbReference type="Proteomes" id="UP000035062">
    <property type="component" value="Unassembled WGS sequence"/>
</dbReference>
<dbReference type="AlphaFoldDB" id="I9P5R1"/>
<protein>
    <submittedName>
        <fullName evidence="2">TPR/glycosyl transferase domain protein</fullName>
    </submittedName>
</protein>
<organism evidence="2 3">
    <name type="scientific">Alishewanella agri BL06</name>
    <dbReference type="NCBI Taxonomy" id="1195246"/>
    <lineage>
        <taxon>Bacteria</taxon>
        <taxon>Pseudomonadati</taxon>
        <taxon>Pseudomonadota</taxon>
        <taxon>Gammaproteobacteria</taxon>
        <taxon>Alteromonadales</taxon>
        <taxon>Alteromonadaceae</taxon>
        <taxon>Alishewanella</taxon>
    </lineage>
</organism>